<feature type="domain" description="Protein kinase" evidence="10">
    <location>
        <begin position="567"/>
        <end position="834"/>
    </location>
</feature>
<keyword evidence="7" id="KW-0325">Glycoprotein</keyword>
<dbReference type="Gene3D" id="1.10.510.10">
    <property type="entry name" value="Transferase(Phosphotransferase) domain 1"/>
    <property type="match status" value="2"/>
</dbReference>
<sequence length="834" mass="93360">QNNFNGSLPADIHRLSPRLEYLDLGATGFSGDIPETIGRLSSLKVLNLYQSEYDGTFPRQIGDLSDLEELRMAYNDKFLPAEIPAEFGRLRKLRFLWMEEMNLIGEISTVGFENMTDLVHVDLSVNKLTGRVPDGLFGLRNLTDLFLYANELTGEIPKSISATNLVELDLSANNLTGSIPESIGNLKKLEYLNLFNNHLTGVIPSVIAKLTRLKDLKLFTNKLTGEIPVDLGLNSNLESFEVSENHLTGKLPENLCNGGRLLGVVVYSNKLTGAVPESLGDCNTLLTVQLQNNNFSGEFPPRIWSLPHMYSVQVSNNSFTGTLPERVAWNLSRIEIDNNEFSGEIPRTIGSWFSLAEFKAGNNGFSGEIPTELTSLDNLISIFLDENSLSGELPDPIISWKSLTTINLSKNKLSGKIPKGLGSLPHLLNLDLSENGFSGVIPPEIGNLKLTTLNVSSNRLTGEVPDQLDNLAYERSFFNNTNLCADKPVLNLPDCRKVRQGSKGLPGNIFAMILVIAILLLVITLLGTFFVVRDYTRKRRRRRGLETWKLTSFHRVEFVDSDIVSNLMEQNVIGSGGSGKIYKIFIESSGEYVAVKKIWNKKKLDKNLEKEFLAEVEILGTIRHANIVKLLCCISREDSKLLVYEYLEKRSLDQWLHGKKKRGTVEDNSLSWAQRLNIAVGAAQGLCYMHHDFKFEYAYTSKVDEKIDVYSFGVVLLELVTGREGNNGDEHTNLADWSWRHYQSGKPIEEAFDEDIKEPSNIEEMTTVFKLGLMCTNTLPGNRPTMKEVLYMLRQQGHGETKKTATEAHEAPLLVSLSGRRTSKRIEDEEIGFV</sequence>
<gene>
    <name evidence="11" type="ORF">ERUC_LOCUS25767</name>
</gene>
<keyword evidence="4" id="KW-0677">Repeat</keyword>
<evidence type="ECO:0000256" key="7">
    <source>
        <dbReference type="ARBA" id="ARBA00023180"/>
    </source>
</evidence>
<dbReference type="SUPFAM" id="SSF56112">
    <property type="entry name" value="Protein kinase-like (PK-like)"/>
    <property type="match status" value="1"/>
</dbReference>
<proteinExistence type="predicted"/>
<keyword evidence="5 9" id="KW-1133">Transmembrane helix</keyword>
<comment type="subcellular location">
    <subcellularLocation>
        <location evidence="1">Membrane</location>
        <topology evidence="1">Single-pass membrane protein</topology>
    </subcellularLocation>
</comment>
<keyword evidence="2" id="KW-0433">Leucine-rich repeat</keyword>
<dbReference type="FunFam" id="3.30.200.20:FF:000666">
    <property type="entry name" value="Kinase family with leucine-rich repeat domain-containing protein"/>
    <property type="match status" value="1"/>
</dbReference>
<dbReference type="EMBL" id="CAKOAT010275822">
    <property type="protein sequence ID" value="CAH8360011.1"/>
    <property type="molecule type" value="Genomic_DNA"/>
</dbReference>
<organism evidence="11 12">
    <name type="scientific">Eruca vesicaria subsp. sativa</name>
    <name type="common">Garden rocket</name>
    <name type="synonym">Eruca sativa</name>
    <dbReference type="NCBI Taxonomy" id="29727"/>
    <lineage>
        <taxon>Eukaryota</taxon>
        <taxon>Viridiplantae</taxon>
        <taxon>Streptophyta</taxon>
        <taxon>Embryophyta</taxon>
        <taxon>Tracheophyta</taxon>
        <taxon>Spermatophyta</taxon>
        <taxon>Magnoliopsida</taxon>
        <taxon>eudicotyledons</taxon>
        <taxon>Gunneridae</taxon>
        <taxon>Pentapetalae</taxon>
        <taxon>rosids</taxon>
        <taxon>malvids</taxon>
        <taxon>Brassicales</taxon>
        <taxon>Brassicaceae</taxon>
        <taxon>Brassiceae</taxon>
        <taxon>Eruca</taxon>
    </lineage>
</organism>
<dbReference type="Pfam" id="PF00560">
    <property type="entry name" value="LRR_1"/>
    <property type="match status" value="4"/>
</dbReference>
<keyword evidence="3 9" id="KW-0812">Transmembrane</keyword>
<evidence type="ECO:0000256" key="3">
    <source>
        <dbReference type="ARBA" id="ARBA00022692"/>
    </source>
</evidence>
<evidence type="ECO:0000256" key="8">
    <source>
        <dbReference type="PROSITE-ProRule" id="PRU10141"/>
    </source>
</evidence>
<keyword evidence="12" id="KW-1185">Reference proteome</keyword>
<comment type="caution">
    <text evidence="11">The sequence shown here is derived from an EMBL/GenBank/DDBJ whole genome shotgun (WGS) entry which is preliminary data.</text>
</comment>
<reference evidence="11 12" key="1">
    <citation type="submission" date="2022-03" db="EMBL/GenBank/DDBJ databases">
        <authorList>
            <person name="Macdonald S."/>
            <person name="Ahmed S."/>
            <person name="Newling K."/>
        </authorList>
    </citation>
    <scope>NUCLEOTIDE SEQUENCE [LARGE SCALE GENOMIC DNA]</scope>
</reference>
<evidence type="ECO:0000256" key="5">
    <source>
        <dbReference type="ARBA" id="ARBA00022989"/>
    </source>
</evidence>
<evidence type="ECO:0000313" key="12">
    <source>
        <dbReference type="Proteomes" id="UP001642260"/>
    </source>
</evidence>
<dbReference type="InterPro" id="IPR001611">
    <property type="entry name" value="Leu-rich_rpt"/>
</dbReference>
<dbReference type="InterPro" id="IPR050647">
    <property type="entry name" value="Plant_LRR-RLKs"/>
</dbReference>
<evidence type="ECO:0000256" key="2">
    <source>
        <dbReference type="ARBA" id="ARBA00022614"/>
    </source>
</evidence>
<dbReference type="InterPro" id="IPR032675">
    <property type="entry name" value="LRR_dom_sf"/>
</dbReference>
<dbReference type="PROSITE" id="PS00107">
    <property type="entry name" value="PROTEIN_KINASE_ATP"/>
    <property type="match status" value="1"/>
</dbReference>
<dbReference type="PANTHER" id="PTHR48056">
    <property type="entry name" value="LRR RECEPTOR-LIKE SERINE/THREONINE-PROTEIN KINASE-RELATED"/>
    <property type="match status" value="1"/>
</dbReference>
<dbReference type="Pfam" id="PF13855">
    <property type="entry name" value="LRR_8"/>
    <property type="match status" value="1"/>
</dbReference>
<feature type="non-terminal residue" evidence="11">
    <location>
        <position position="1"/>
    </location>
</feature>
<feature type="transmembrane region" description="Helical" evidence="9">
    <location>
        <begin position="509"/>
        <end position="532"/>
    </location>
</feature>
<evidence type="ECO:0000256" key="9">
    <source>
        <dbReference type="SAM" id="Phobius"/>
    </source>
</evidence>
<dbReference type="Gene3D" id="3.80.10.10">
    <property type="entry name" value="Ribonuclease Inhibitor"/>
    <property type="match status" value="3"/>
</dbReference>
<dbReference type="FunFam" id="3.80.10.10:FF:000095">
    <property type="entry name" value="LRR receptor-like serine/threonine-protein kinase GSO1"/>
    <property type="match status" value="1"/>
</dbReference>
<protein>
    <recommendedName>
        <fullName evidence="10">Protein kinase domain-containing protein</fullName>
    </recommendedName>
</protein>
<evidence type="ECO:0000256" key="4">
    <source>
        <dbReference type="ARBA" id="ARBA00022737"/>
    </source>
</evidence>
<dbReference type="SUPFAM" id="SSF52058">
    <property type="entry name" value="L domain-like"/>
    <property type="match status" value="1"/>
</dbReference>
<name>A0ABC8KMM2_ERUVS</name>
<dbReference type="FunFam" id="3.80.10.10:FF:000642">
    <property type="entry name" value="Leucine-rich receptor-like protein kinase family protein"/>
    <property type="match status" value="1"/>
</dbReference>
<dbReference type="Proteomes" id="UP001642260">
    <property type="component" value="Unassembled WGS sequence"/>
</dbReference>
<dbReference type="GO" id="GO:0005524">
    <property type="term" value="F:ATP binding"/>
    <property type="evidence" value="ECO:0007669"/>
    <property type="project" value="UniProtKB-UniRule"/>
</dbReference>
<dbReference type="GO" id="GO:0016020">
    <property type="term" value="C:membrane"/>
    <property type="evidence" value="ECO:0007669"/>
    <property type="project" value="UniProtKB-SubCell"/>
</dbReference>
<evidence type="ECO:0000259" key="10">
    <source>
        <dbReference type="PROSITE" id="PS50011"/>
    </source>
</evidence>
<keyword evidence="8" id="KW-0547">Nucleotide-binding</keyword>
<keyword evidence="8" id="KW-0067">ATP-binding</keyword>
<dbReference type="SUPFAM" id="SSF52047">
    <property type="entry name" value="RNI-like"/>
    <property type="match status" value="1"/>
</dbReference>
<dbReference type="InterPro" id="IPR017441">
    <property type="entry name" value="Protein_kinase_ATP_BS"/>
</dbReference>
<dbReference type="Pfam" id="PF00069">
    <property type="entry name" value="Pkinase"/>
    <property type="match status" value="1"/>
</dbReference>
<dbReference type="AlphaFoldDB" id="A0ABC8KMM2"/>
<dbReference type="PANTHER" id="PTHR48056:SF29">
    <property type="entry name" value="RECEPTOR-LIKE PROTEIN KINASE HSL1"/>
    <property type="match status" value="1"/>
</dbReference>
<keyword evidence="6 9" id="KW-0472">Membrane</keyword>
<evidence type="ECO:0000256" key="1">
    <source>
        <dbReference type="ARBA" id="ARBA00004167"/>
    </source>
</evidence>
<dbReference type="InterPro" id="IPR000719">
    <property type="entry name" value="Prot_kinase_dom"/>
</dbReference>
<evidence type="ECO:0000313" key="11">
    <source>
        <dbReference type="EMBL" id="CAH8360011.1"/>
    </source>
</evidence>
<dbReference type="PROSITE" id="PS50011">
    <property type="entry name" value="PROTEIN_KINASE_DOM"/>
    <property type="match status" value="1"/>
</dbReference>
<feature type="binding site" evidence="8">
    <location>
        <position position="597"/>
    </location>
    <ligand>
        <name>ATP</name>
        <dbReference type="ChEBI" id="CHEBI:30616"/>
    </ligand>
</feature>
<dbReference type="InterPro" id="IPR011009">
    <property type="entry name" value="Kinase-like_dom_sf"/>
</dbReference>
<accession>A0ABC8KMM2</accession>
<evidence type="ECO:0000256" key="6">
    <source>
        <dbReference type="ARBA" id="ARBA00023136"/>
    </source>
</evidence>